<dbReference type="EMBL" id="FP929003">
    <property type="protein sequence ID" value="CBK41191.1"/>
    <property type="molecule type" value="Genomic_DNA"/>
</dbReference>
<dbReference type="InterPro" id="IPR036895">
    <property type="entry name" value="Uracil-DNA_glycosylase-like_sf"/>
</dbReference>
<dbReference type="KEGG" id="nde:NIDE1448"/>
<dbReference type="SMART" id="SM00986">
    <property type="entry name" value="UDG"/>
    <property type="match status" value="1"/>
</dbReference>
<keyword evidence="8 9" id="KW-0234">DNA repair</keyword>
<organism evidence="13">
    <name type="scientific">Nitrospira defluvii</name>
    <dbReference type="NCBI Taxonomy" id="330214"/>
    <lineage>
        <taxon>Bacteria</taxon>
        <taxon>Pseudomonadati</taxon>
        <taxon>Nitrospirota</taxon>
        <taxon>Nitrospiria</taxon>
        <taxon>Nitrospirales</taxon>
        <taxon>Nitrospiraceae</taxon>
        <taxon>Nitrospira</taxon>
    </lineage>
</organism>
<dbReference type="NCBIfam" id="NF003589">
    <property type="entry name" value="PRK05254.1-2"/>
    <property type="match status" value="1"/>
</dbReference>
<dbReference type="NCBIfam" id="NF003588">
    <property type="entry name" value="PRK05254.1-1"/>
    <property type="match status" value="1"/>
</dbReference>
<evidence type="ECO:0000259" key="12">
    <source>
        <dbReference type="SMART" id="SM00986"/>
    </source>
</evidence>
<comment type="similarity">
    <text evidence="3 9 11">Belongs to the uracil-DNA glycosylase (UDG) superfamily. UNG family.</text>
</comment>
<dbReference type="NCBIfam" id="TIGR00628">
    <property type="entry name" value="ung"/>
    <property type="match status" value="1"/>
</dbReference>
<evidence type="ECO:0000313" key="15">
    <source>
        <dbReference type="Proteomes" id="UP000001660"/>
    </source>
</evidence>
<reference evidence="14" key="3">
    <citation type="submission" date="2010-03" db="EMBL/GenBank/DDBJ databases">
        <authorList>
            <person name="Genoscope - CEA"/>
        </authorList>
    </citation>
    <scope>NUCLEOTIDE SEQUENCE</scope>
</reference>
<evidence type="ECO:0000256" key="2">
    <source>
        <dbReference type="ARBA" id="ARBA00002631"/>
    </source>
</evidence>
<dbReference type="AlphaFoldDB" id="B3U4N1"/>
<evidence type="ECO:0000256" key="5">
    <source>
        <dbReference type="ARBA" id="ARBA00018429"/>
    </source>
</evidence>
<gene>
    <name evidence="9 13" type="primary">ung</name>
    <name evidence="14" type="ORF">NIDE1448</name>
</gene>
<dbReference type="GO" id="GO:0005737">
    <property type="term" value="C:cytoplasm"/>
    <property type="evidence" value="ECO:0007669"/>
    <property type="project" value="UniProtKB-SubCell"/>
</dbReference>
<reference evidence="13" key="1">
    <citation type="journal article" date="2008" name="Environ. Microbiol.">
        <title>Environmental genomics reveals a functional chlorite dismutase in the nitrite-oxidizing bacterium 'Candidatus Nitrospira defluvii'.</title>
        <authorList>
            <person name="Maixner F."/>
            <person name="Wagner M."/>
            <person name="Lucker S."/>
            <person name="Pelletier E."/>
            <person name="Schmitz-Esser S."/>
            <person name="Hace K."/>
            <person name="Spieck E."/>
            <person name="Konrat R."/>
            <person name="Le Paslier D."/>
            <person name="Daims H."/>
        </authorList>
    </citation>
    <scope>NUCLEOTIDE SEQUENCE</scope>
</reference>
<dbReference type="EMBL" id="EU559167">
    <property type="protein sequence ID" value="ACE75598.1"/>
    <property type="molecule type" value="Genomic_DNA"/>
</dbReference>
<evidence type="ECO:0000256" key="10">
    <source>
        <dbReference type="PROSITE-ProRule" id="PRU10072"/>
    </source>
</evidence>
<evidence type="ECO:0000256" key="8">
    <source>
        <dbReference type="ARBA" id="ARBA00023204"/>
    </source>
</evidence>
<sequence length="226" mass="25129">MLPPFPTGWKQLFTKQVNSQRYRALELFLEQEAAAGQAILPPSQEIYAALETTPYEQVKVLLLGQDPYHTPGMAHGLCFSVRPYVAPLPRSLGNIYRELRDDVGCSVPNHGCLEPWARQGVLMLNSVLTVRAHAANSHRGRGWEAVTDRIIAVLNAKPSRVVFVLWGVEAKKKQALITAAQHVVISCAHPSPLSARKFFGSRCFSQVNRALTEANLKPIDWQIPDL</sequence>
<dbReference type="InterPro" id="IPR002043">
    <property type="entry name" value="UDG_fam1"/>
</dbReference>
<dbReference type="PANTHER" id="PTHR11264">
    <property type="entry name" value="URACIL-DNA GLYCOSYLASE"/>
    <property type="match status" value="1"/>
</dbReference>
<evidence type="ECO:0000256" key="6">
    <source>
        <dbReference type="ARBA" id="ARBA00022763"/>
    </source>
</evidence>
<evidence type="ECO:0000313" key="14">
    <source>
        <dbReference type="EMBL" id="CBK41191.1"/>
    </source>
</evidence>
<dbReference type="InterPro" id="IPR005122">
    <property type="entry name" value="Uracil-DNA_glycosylase-like"/>
</dbReference>
<dbReference type="STRING" id="330214.NIDE1448"/>
<evidence type="ECO:0000313" key="13">
    <source>
        <dbReference type="EMBL" id="ACE75598.1"/>
    </source>
</evidence>
<proteinExistence type="inferred from homology"/>
<keyword evidence="6 9" id="KW-0227">DNA damage</keyword>
<comment type="subcellular location">
    <subcellularLocation>
        <location evidence="9">Cytoplasm</location>
    </subcellularLocation>
</comment>
<dbReference type="SMART" id="SM00987">
    <property type="entry name" value="UreE_C"/>
    <property type="match status" value="1"/>
</dbReference>
<dbReference type="FunFam" id="3.40.470.10:FF:000001">
    <property type="entry name" value="Uracil-DNA glycosylase"/>
    <property type="match status" value="1"/>
</dbReference>
<accession>B3U4N1</accession>
<evidence type="ECO:0000256" key="9">
    <source>
        <dbReference type="HAMAP-Rule" id="MF_00148"/>
    </source>
</evidence>
<protein>
    <recommendedName>
        <fullName evidence="5 9">Uracil-DNA glycosylase</fullName>
        <shortName evidence="9">UDG</shortName>
        <ecNumber evidence="4 9">3.2.2.27</ecNumber>
    </recommendedName>
</protein>
<dbReference type="CDD" id="cd10027">
    <property type="entry name" value="UDG-F1-like"/>
    <property type="match status" value="1"/>
</dbReference>
<dbReference type="NCBIfam" id="NF003592">
    <property type="entry name" value="PRK05254.1-5"/>
    <property type="match status" value="1"/>
</dbReference>
<dbReference type="PROSITE" id="PS00130">
    <property type="entry name" value="U_DNA_GLYCOSYLASE"/>
    <property type="match status" value="1"/>
</dbReference>
<dbReference type="GO" id="GO:0097510">
    <property type="term" value="P:base-excision repair, AP site formation via deaminated base removal"/>
    <property type="evidence" value="ECO:0007669"/>
    <property type="project" value="TreeGrafter"/>
</dbReference>
<evidence type="ECO:0000256" key="4">
    <source>
        <dbReference type="ARBA" id="ARBA00012030"/>
    </source>
</evidence>
<dbReference type="InterPro" id="IPR018085">
    <property type="entry name" value="Ura-DNA_Glyclase_AS"/>
</dbReference>
<keyword evidence="15" id="KW-1185">Reference proteome</keyword>
<dbReference type="HOGENOM" id="CLU_032162_3_1_0"/>
<dbReference type="SUPFAM" id="SSF52141">
    <property type="entry name" value="Uracil-DNA glycosylase-like"/>
    <property type="match status" value="1"/>
</dbReference>
<feature type="active site" description="Proton acceptor" evidence="9 10">
    <location>
        <position position="66"/>
    </location>
</feature>
<dbReference type="Pfam" id="PF03167">
    <property type="entry name" value="UDG"/>
    <property type="match status" value="1"/>
</dbReference>
<keyword evidence="13" id="KW-0326">Glycosidase</keyword>
<dbReference type="OrthoDB" id="9804372at2"/>
<dbReference type="eggNOG" id="COG0692">
    <property type="taxonomic scope" value="Bacteria"/>
</dbReference>
<reference evidence="14 15" key="2">
    <citation type="journal article" date="2010" name="Proc. Natl. Acad. Sci. U.S.A.">
        <title>A Nitrospira metagenome illuminates the physiology and evolution of globally important nitrite-oxidizing bacteria.</title>
        <authorList>
            <person name="Lucker S."/>
            <person name="Wagner M."/>
            <person name="Maixner F."/>
            <person name="Pelletier E."/>
            <person name="Koch H."/>
            <person name="Vacherie B."/>
            <person name="Rattei T."/>
            <person name="Sinninghe Damste J."/>
            <person name="Spieck E."/>
            <person name="Le Paslier D."/>
            <person name="Daims H."/>
        </authorList>
    </citation>
    <scope>NUCLEOTIDE SEQUENCE [LARGE SCALE GENOMIC DNA]</scope>
</reference>
<evidence type="ECO:0000256" key="3">
    <source>
        <dbReference type="ARBA" id="ARBA00008184"/>
    </source>
</evidence>
<comment type="catalytic activity">
    <reaction evidence="1 9 11">
        <text>Hydrolyzes single-stranded DNA or mismatched double-stranded DNA and polynucleotides, releasing free uracil.</text>
        <dbReference type="EC" id="3.2.2.27"/>
    </reaction>
</comment>
<keyword evidence="9" id="KW-0963">Cytoplasm</keyword>
<dbReference type="HAMAP" id="MF_00148">
    <property type="entry name" value="UDG"/>
    <property type="match status" value="1"/>
</dbReference>
<keyword evidence="7 9" id="KW-0378">Hydrolase</keyword>
<dbReference type="Gene3D" id="3.40.470.10">
    <property type="entry name" value="Uracil-DNA glycosylase-like domain"/>
    <property type="match status" value="1"/>
</dbReference>
<comment type="function">
    <text evidence="2 9 11">Excises uracil residues from the DNA which can arise as a result of misincorporation of dUMP residues by DNA polymerase or due to deamination of cytosine.</text>
</comment>
<evidence type="ECO:0000256" key="1">
    <source>
        <dbReference type="ARBA" id="ARBA00001400"/>
    </source>
</evidence>
<feature type="domain" description="Uracil-DNA glycosylase-like" evidence="12">
    <location>
        <begin position="51"/>
        <end position="211"/>
    </location>
</feature>
<dbReference type="PANTHER" id="PTHR11264:SF0">
    <property type="entry name" value="URACIL-DNA GLYCOSYLASE"/>
    <property type="match status" value="1"/>
</dbReference>
<dbReference type="EC" id="3.2.2.27" evidence="4 9"/>
<evidence type="ECO:0000256" key="11">
    <source>
        <dbReference type="RuleBase" id="RU003780"/>
    </source>
</evidence>
<evidence type="ECO:0000256" key="7">
    <source>
        <dbReference type="ARBA" id="ARBA00022801"/>
    </source>
</evidence>
<dbReference type="GO" id="GO:0004844">
    <property type="term" value="F:uracil DNA N-glycosylase activity"/>
    <property type="evidence" value="ECO:0007669"/>
    <property type="project" value="UniProtKB-UniRule"/>
</dbReference>
<dbReference type="Proteomes" id="UP000001660">
    <property type="component" value="Chromosome"/>
</dbReference>
<name>B3U4N1_9BACT</name>